<dbReference type="AlphaFoldDB" id="A0A1G6T1K1"/>
<dbReference type="RefSeq" id="WP_228771736.1">
    <property type="nucleotide sequence ID" value="NZ_FMZZ01000008.1"/>
</dbReference>
<protein>
    <submittedName>
        <fullName evidence="2">Helix-turn-helix domain-containing protein</fullName>
    </submittedName>
</protein>
<dbReference type="InterPro" id="IPR010982">
    <property type="entry name" value="Lambda_DNA-bd_dom_sf"/>
</dbReference>
<gene>
    <name evidence="2" type="ORF">SAMN05216174_108283</name>
</gene>
<evidence type="ECO:0000313" key="2">
    <source>
        <dbReference type="EMBL" id="SDD22367.1"/>
    </source>
</evidence>
<dbReference type="InterPro" id="IPR001387">
    <property type="entry name" value="Cro/C1-type_HTH"/>
</dbReference>
<reference evidence="3" key="1">
    <citation type="submission" date="2016-10" db="EMBL/GenBank/DDBJ databases">
        <authorList>
            <person name="Varghese N."/>
            <person name="Submissions S."/>
        </authorList>
    </citation>
    <scope>NUCLEOTIDE SEQUENCE [LARGE SCALE GENOMIC DNA]</scope>
    <source>
        <strain evidence="3">IBRC-M 10403</strain>
    </source>
</reference>
<organism evidence="2 3">
    <name type="scientific">Actinokineospora iranica</name>
    <dbReference type="NCBI Taxonomy" id="1271860"/>
    <lineage>
        <taxon>Bacteria</taxon>
        <taxon>Bacillati</taxon>
        <taxon>Actinomycetota</taxon>
        <taxon>Actinomycetes</taxon>
        <taxon>Pseudonocardiales</taxon>
        <taxon>Pseudonocardiaceae</taxon>
        <taxon>Actinokineospora</taxon>
    </lineage>
</organism>
<dbReference type="Pfam" id="PF13560">
    <property type="entry name" value="HTH_31"/>
    <property type="match status" value="1"/>
</dbReference>
<name>A0A1G6T1K1_9PSEU</name>
<dbReference type="PROSITE" id="PS50943">
    <property type="entry name" value="HTH_CROC1"/>
    <property type="match status" value="1"/>
</dbReference>
<dbReference type="CDD" id="cd00093">
    <property type="entry name" value="HTH_XRE"/>
    <property type="match status" value="1"/>
</dbReference>
<accession>A0A1G6T1K1</accession>
<feature type="domain" description="HTH cro/C1-type" evidence="1">
    <location>
        <begin position="26"/>
        <end position="80"/>
    </location>
</feature>
<dbReference type="Proteomes" id="UP000199501">
    <property type="component" value="Unassembled WGS sequence"/>
</dbReference>
<dbReference type="InterPro" id="IPR043917">
    <property type="entry name" value="DUF5753"/>
</dbReference>
<evidence type="ECO:0000259" key="1">
    <source>
        <dbReference type="PROSITE" id="PS50943"/>
    </source>
</evidence>
<keyword evidence="3" id="KW-1185">Reference proteome</keyword>
<sequence length="299" mass="33660">MSDEGTTSTVATSGSTVPRRQLGRFMKKLRAEARLSVRTAAEALEWSETKMWRIETGQTSLRSLDVKAMCALYGADEEETEGLMALAKETKAKGWWVSYSDVIPEWLDLYIGLEEAAAQIQGYESELVPGLLQTERYARVLIQTDNPGVDPDEIERRVQVRMARQMLLGRRFRPLVLHVVLNEAILHRPVGGTELMVEQLRRLIELGQLPNVCVRVMPFSAGLHYGIMSGPFVKLEFPLDGNGRPTEPSTIYIDSFTGALFLEKSHEIERYATAFAKVWDSSLSEVESTNYISKVAREM</sequence>
<dbReference type="EMBL" id="FMZZ01000008">
    <property type="protein sequence ID" value="SDD22367.1"/>
    <property type="molecule type" value="Genomic_DNA"/>
</dbReference>
<dbReference type="Pfam" id="PF19054">
    <property type="entry name" value="DUF5753"/>
    <property type="match status" value="1"/>
</dbReference>
<dbReference type="STRING" id="1271860.SAMN05216174_108283"/>
<dbReference type="SUPFAM" id="SSF47413">
    <property type="entry name" value="lambda repressor-like DNA-binding domains"/>
    <property type="match status" value="1"/>
</dbReference>
<dbReference type="Gene3D" id="1.10.260.40">
    <property type="entry name" value="lambda repressor-like DNA-binding domains"/>
    <property type="match status" value="1"/>
</dbReference>
<dbReference type="GO" id="GO:0003677">
    <property type="term" value="F:DNA binding"/>
    <property type="evidence" value="ECO:0007669"/>
    <property type="project" value="InterPro"/>
</dbReference>
<evidence type="ECO:0000313" key="3">
    <source>
        <dbReference type="Proteomes" id="UP000199501"/>
    </source>
</evidence>
<proteinExistence type="predicted"/>